<keyword evidence="3" id="KW-1185">Reference proteome</keyword>
<keyword evidence="1" id="KW-0175">Coiled coil</keyword>
<dbReference type="KEGG" id="blac:94349147"/>
<evidence type="ECO:0000256" key="1">
    <source>
        <dbReference type="SAM" id="Coils"/>
    </source>
</evidence>
<dbReference type="Proteomes" id="UP000294530">
    <property type="component" value="Unassembled WGS sequence"/>
</dbReference>
<gene>
    <name evidence="2" type="ORF">CCR75_005395</name>
</gene>
<reference evidence="2 3" key="1">
    <citation type="journal article" date="2021" name="Genome Biol.">
        <title>AFLAP: assembly-free linkage analysis pipeline using k-mers from genome sequencing data.</title>
        <authorList>
            <person name="Fletcher K."/>
            <person name="Zhang L."/>
            <person name="Gil J."/>
            <person name="Han R."/>
            <person name="Cavanaugh K."/>
            <person name="Michelmore R."/>
        </authorList>
    </citation>
    <scope>NUCLEOTIDE SEQUENCE [LARGE SCALE GENOMIC DNA]</scope>
    <source>
        <strain evidence="2 3">SF5</strain>
    </source>
</reference>
<dbReference type="OrthoDB" id="77715at2759"/>
<dbReference type="RefSeq" id="XP_067818292.1">
    <property type="nucleotide sequence ID" value="XM_067963476.1"/>
</dbReference>
<feature type="coiled-coil region" evidence="1">
    <location>
        <begin position="173"/>
        <end position="309"/>
    </location>
</feature>
<organism evidence="2 3">
    <name type="scientific">Bremia lactucae</name>
    <name type="common">Lettuce downy mildew</name>
    <dbReference type="NCBI Taxonomy" id="4779"/>
    <lineage>
        <taxon>Eukaryota</taxon>
        <taxon>Sar</taxon>
        <taxon>Stramenopiles</taxon>
        <taxon>Oomycota</taxon>
        <taxon>Peronosporomycetes</taxon>
        <taxon>Peronosporales</taxon>
        <taxon>Peronosporaceae</taxon>
        <taxon>Bremia</taxon>
    </lineage>
</organism>
<protein>
    <submittedName>
        <fullName evidence="2">Uncharacterized protein</fullName>
    </submittedName>
</protein>
<evidence type="ECO:0000313" key="3">
    <source>
        <dbReference type="Proteomes" id="UP000294530"/>
    </source>
</evidence>
<evidence type="ECO:0000313" key="2">
    <source>
        <dbReference type="EMBL" id="TDH68793.1"/>
    </source>
</evidence>
<accession>A0A976FL50</accession>
<comment type="caution">
    <text evidence="2">The sequence shown here is derived from an EMBL/GenBank/DDBJ whole genome shotgun (WGS) entry which is preliminary data.</text>
</comment>
<dbReference type="EMBL" id="SHOA02000019">
    <property type="protein sequence ID" value="TDH68793.1"/>
    <property type="molecule type" value="Genomic_DNA"/>
</dbReference>
<name>A0A976FL50_BRELC</name>
<proteinExistence type="predicted"/>
<dbReference type="AlphaFoldDB" id="A0A976FL50"/>
<sequence length="551" mass="62830">MRLPFDAVLEAECQHGGQSTQKKRLVPTPEQTCEATYVSDDGSVGVSPMAASSQIEAIKLLMGRREQELQQAAEYGLGLLEANEELQMEAAALKIRLETETHEISVERDTWQRRTAHAQQESAQWERKFLRVKEEMAGLAEEFEQFIDRCQCRRGESKATSNDRRHLHQLDTIAQLEAELQELHAAERLNEAELAFLRQFKKQAEQQQQEALECEALVAQSEESYRKQVEAERRKMQQLLAKDKSEVKLWRKTAHLYEAEAKELRKQLILAEEARDDAEVRSNGLSELLLSSKSRCNRLERELELLEHVSYFTQASVDRDDEESDSDDESIKIKEFETDMEHNKPQVTSVHSTVTKCAAVATPSPLRMKRRRSFFAETQVSSSSIAVVAQDGSKAPVSESEMNTHKKLYHYFYLTAISIINENNLHDRCFSSSSRVTIEMWYREILARDVPFLLWHSWLINRISHVAASVHEDDNLQHPSPNSSFVGSALSDAFHAFLLRKKSHNESKQLSPKTSSPATSPAVRVPLPMARAFFRLLRKNTHAEAGSVPDS</sequence>
<dbReference type="GeneID" id="94349147"/>